<dbReference type="InterPro" id="IPR007573">
    <property type="entry name" value="QWRF"/>
</dbReference>
<organism evidence="3 4">
    <name type="scientific">Ilex paraguariensis</name>
    <name type="common">yerba mate</name>
    <dbReference type="NCBI Taxonomy" id="185542"/>
    <lineage>
        <taxon>Eukaryota</taxon>
        <taxon>Viridiplantae</taxon>
        <taxon>Streptophyta</taxon>
        <taxon>Embryophyta</taxon>
        <taxon>Tracheophyta</taxon>
        <taxon>Spermatophyta</taxon>
        <taxon>Magnoliopsida</taxon>
        <taxon>eudicotyledons</taxon>
        <taxon>Gunneridae</taxon>
        <taxon>Pentapetalae</taxon>
        <taxon>asterids</taxon>
        <taxon>campanulids</taxon>
        <taxon>Aquifoliales</taxon>
        <taxon>Aquifoliaceae</taxon>
        <taxon>Ilex</taxon>
    </lineage>
</organism>
<dbReference type="PANTHER" id="PTHR31807">
    <property type="entry name" value="AUGMIN FAMILY MEMBER"/>
    <property type="match status" value="1"/>
</dbReference>
<reference evidence="3 4" key="1">
    <citation type="submission" date="2024-02" db="EMBL/GenBank/DDBJ databases">
        <authorList>
            <person name="Vignale AGUSTIN F."/>
            <person name="Sosa J E."/>
            <person name="Modenutti C."/>
        </authorList>
    </citation>
    <scope>NUCLEOTIDE SEQUENCE [LARGE SCALE GENOMIC DNA]</scope>
</reference>
<gene>
    <name evidence="3" type="ORF">ILEXP_LOCUS20331</name>
</gene>
<dbReference type="AlphaFoldDB" id="A0ABC8S5J2"/>
<feature type="region of interest" description="Disordered" evidence="2">
    <location>
        <begin position="130"/>
        <end position="181"/>
    </location>
</feature>
<keyword evidence="4" id="KW-1185">Reference proteome</keyword>
<comment type="caution">
    <text evidence="3">The sequence shown here is derived from an EMBL/GenBank/DDBJ whole genome shotgun (WGS) entry which is preliminary data.</text>
</comment>
<protein>
    <recommendedName>
        <fullName evidence="5">QWRF motif-containing protein 3</fullName>
    </recommendedName>
</protein>
<feature type="compositionally biased region" description="Basic and acidic residues" evidence="2">
    <location>
        <begin position="130"/>
        <end position="144"/>
    </location>
</feature>
<name>A0ABC8S5J2_9AQUA</name>
<evidence type="ECO:0000313" key="4">
    <source>
        <dbReference type="Proteomes" id="UP001642360"/>
    </source>
</evidence>
<accession>A0ABC8S5J2</accession>
<dbReference type="Pfam" id="PF04484">
    <property type="entry name" value="QWRF"/>
    <property type="match status" value="1"/>
</dbReference>
<dbReference type="EMBL" id="CAUOFW020002216">
    <property type="protein sequence ID" value="CAK9152132.1"/>
    <property type="molecule type" value="Genomic_DNA"/>
</dbReference>
<feature type="compositionally biased region" description="Low complexity" evidence="2">
    <location>
        <begin position="163"/>
        <end position="173"/>
    </location>
</feature>
<proteinExistence type="inferred from homology"/>
<evidence type="ECO:0000256" key="2">
    <source>
        <dbReference type="SAM" id="MobiDB-lite"/>
    </source>
</evidence>
<dbReference type="PANTHER" id="PTHR31807:SF31">
    <property type="entry name" value="QWRF MOTIF PROTEIN (DUF566)-RELATED"/>
    <property type="match status" value="1"/>
</dbReference>
<evidence type="ECO:0000313" key="3">
    <source>
        <dbReference type="EMBL" id="CAK9152132.1"/>
    </source>
</evidence>
<evidence type="ECO:0008006" key="5">
    <source>
        <dbReference type="Google" id="ProtNLM"/>
    </source>
</evidence>
<feature type="compositionally biased region" description="Low complexity" evidence="2">
    <location>
        <begin position="79"/>
        <end position="89"/>
    </location>
</feature>
<feature type="compositionally biased region" description="Polar residues" evidence="2">
    <location>
        <begin position="28"/>
        <end position="51"/>
    </location>
</feature>
<comment type="similarity">
    <text evidence="1">Belongs to the QWRF family.</text>
</comment>
<dbReference type="Proteomes" id="UP001642360">
    <property type="component" value="Unassembled WGS sequence"/>
</dbReference>
<evidence type="ECO:0000256" key="1">
    <source>
        <dbReference type="ARBA" id="ARBA00010016"/>
    </source>
</evidence>
<feature type="region of interest" description="Disordered" evidence="2">
    <location>
        <begin position="79"/>
        <end position="98"/>
    </location>
</feature>
<feature type="compositionally biased region" description="Polar residues" evidence="2">
    <location>
        <begin position="271"/>
        <end position="305"/>
    </location>
</feature>
<feature type="compositionally biased region" description="Polar residues" evidence="2">
    <location>
        <begin position="325"/>
        <end position="334"/>
    </location>
</feature>
<sequence>MKADHGEFIVSDQSSKLRRSKSRDVSSRFLSPTSTPSIESVIPSPNRTLSPFRQKPRAFTDSRAHRSLEASGFIGGLWPSSSAPSSSPSNKKTGTLADHLGNDRLKDLLDHDKSDNSMFLNRQRSCTELSRIENKKESPKENHKPSFGGSMTYTGKFRFPGRSSTSSSSKTSSLVDDHDPIVPGRLSVDENALRRKLFGRRSDLFSDIQDPEADSSDINICSGTSLGSLVAGKNSPASYMAPTVSSRKAGIEASSKCLNDLPSRSRRWTVDSPSQHPISWDNSPKKSTTKTSMRRANSLNTNGHVTSKWALSPGRPSSPPLPAESNGTPMNFPSSLKPPASPSRAKGVGNLISMGLDLFKSKKSSSSSSLPLGLGMTENVHQLRLLQNRLVQWRYANARGEAMNRSLTNQAESNLLHAGDGLAKLQHSVLQKKLELGKQKLKMKLEFILHSQVKQLEAWGDMERQHLSAVSMTKDCLHSVVCRVPFTEGATVEPQSVSISMRHASDLAASIKSILATSLPAAEKTVSRLTELAEVVAQEKSLLEECLELSRTILTLEMQERSLKCNVIQLRLWQQQQQYHHQTEITAYTSFVL</sequence>
<feature type="region of interest" description="Disordered" evidence="2">
    <location>
        <begin position="264"/>
        <end position="346"/>
    </location>
</feature>
<feature type="region of interest" description="Disordered" evidence="2">
    <location>
        <begin position="1"/>
        <end position="64"/>
    </location>
</feature>